<feature type="domain" description="OBG-type G" evidence="3">
    <location>
        <begin position="121"/>
        <end position="346"/>
    </location>
</feature>
<sequence>MAKILWAKALTDYLKDETLSYTSIASKYGVSLQAVKKRAGKEEWQNLRQKSIQKVKPVVDLSLIDDFPQRFTGMLQSLEFEEKQLFLRDVLSQVVVGDGRKFSVKGAIPLESEHKIMGSGLKVGIVGLPNVGKSTLFNALLKKQQAYVANFPFATIEPNVGIVPVPDPRLDELARVVVESENMTKLPPKVPATVEFVDIAGLIAGASKGEGLGNKFLSHIREVDAICHVVRVFTDPDIIREGSIDPKSDFEIVKTELDLADYEMEEKSKIKNQKDLKANLFSFKPILVVLNVDEQDLTSSLAIARKFVNEVVEQGVPLNSDQVVVISAKVEAELSVLSEEEQKLYLKDLGLEQSGLERLAKKAFATLGLITFLTAGEKEVRAWTIKCGVDALHAAGEIHTDFMA</sequence>
<dbReference type="Proteomes" id="UP000177685">
    <property type="component" value="Unassembled WGS sequence"/>
</dbReference>
<dbReference type="Gene3D" id="3.10.20.30">
    <property type="match status" value="1"/>
</dbReference>
<dbReference type="Pfam" id="PF01926">
    <property type="entry name" value="MMR_HSR1"/>
    <property type="match status" value="1"/>
</dbReference>
<accession>A0A1G1VGH3</accession>
<dbReference type="InterPro" id="IPR006073">
    <property type="entry name" value="GTP-bd"/>
</dbReference>
<protein>
    <recommendedName>
        <fullName evidence="3">OBG-type G domain-containing protein</fullName>
    </recommendedName>
</protein>
<dbReference type="AlphaFoldDB" id="A0A1G1VGH3"/>
<dbReference type="InterPro" id="IPR013029">
    <property type="entry name" value="YchF_C"/>
</dbReference>
<dbReference type="InterPro" id="IPR027417">
    <property type="entry name" value="P-loop_NTPase"/>
</dbReference>
<evidence type="ECO:0000256" key="1">
    <source>
        <dbReference type="ARBA" id="ARBA00022741"/>
    </source>
</evidence>
<evidence type="ECO:0000313" key="4">
    <source>
        <dbReference type="EMBL" id="OGY14396.1"/>
    </source>
</evidence>
<comment type="caution">
    <text evidence="4">The sequence shown here is derived from an EMBL/GenBank/DDBJ whole genome shotgun (WGS) entry which is preliminary data.</text>
</comment>
<keyword evidence="1" id="KW-0547">Nucleotide-binding</keyword>
<name>A0A1G1VGH3_9BACT</name>
<organism evidence="4 5">
    <name type="scientific">Candidatus Blackburnbacteria bacterium RIFCSPLOWO2_01_FULL_41_27</name>
    <dbReference type="NCBI Taxonomy" id="1797520"/>
    <lineage>
        <taxon>Bacteria</taxon>
        <taxon>Candidatus Blackburniibacteriota</taxon>
    </lineage>
</organism>
<dbReference type="GO" id="GO:0005525">
    <property type="term" value="F:GTP binding"/>
    <property type="evidence" value="ECO:0007669"/>
    <property type="project" value="InterPro"/>
</dbReference>
<keyword evidence="2" id="KW-0460">Magnesium</keyword>
<dbReference type="InterPro" id="IPR031167">
    <property type="entry name" value="G_OBG"/>
</dbReference>
<dbReference type="PANTHER" id="PTHR23305:SF18">
    <property type="entry name" value="OBG-TYPE G DOMAIN-CONTAINING PROTEIN"/>
    <property type="match status" value="1"/>
</dbReference>
<evidence type="ECO:0000313" key="5">
    <source>
        <dbReference type="Proteomes" id="UP000177685"/>
    </source>
</evidence>
<dbReference type="PROSITE" id="PS51710">
    <property type="entry name" value="G_OBG"/>
    <property type="match status" value="1"/>
</dbReference>
<proteinExistence type="predicted"/>
<dbReference type="EMBL" id="MHCD01000016">
    <property type="protein sequence ID" value="OGY14396.1"/>
    <property type="molecule type" value="Genomic_DNA"/>
</dbReference>
<gene>
    <name evidence="4" type="ORF">A3A58_02680</name>
</gene>
<reference evidence="4 5" key="1">
    <citation type="journal article" date="2016" name="Nat. Commun.">
        <title>Thousands of microbial genomes shed light on interconnected biogeochemical processes in an aquifer system.</title>
        <authorList>
            <person name="Anantharaman K."/>
            <person name="Brown C.T."/>
            <person name="Hug L.A."/>
            <person name="Sharon I."/>
            <person name="Castelle C.J."/>
            <person name="Probst A.J."/>
            <person name="Thomas B.C."/>
            <person name="Singh A."/>
            <person name="Wilkins M.J."/>
            <person name="Karaoz U."/>
            <person name="Brodie E.L."/>
            <person name="Williams K.H."/>
            <person name="Hubbard S.S."/>
            <person name="Banfield J.F."/>
        </authorList>
    </citation>
    <scope>NUCLEOTIDE SEQUENCE [LARGE SCALE GENOMIC DNA]</scope>
</reference>
<dbReference type="Pfam" id="PF06071">
    <property type="entry name" value="YchF-GTPase_C"/>
    <property type="match status" value="1"/>
</dbReference>
<dbReference type="PRINTS" id="PR00326">
    <property type="entry name" value="GTP1OBG"/>
</dbReference>
<dbReference type="InterPro" id="IPR012675">
    <property type="entry name" value="Beta-grasp_dom_sf"/>
</dbReference>
<feature type="non-terminal residue" evidence="4">
    <location>
        <position position="404"/>
    </location>
</feature>
<dbReference type="SUPFAM" id="SSF52540">
    <property type="entry name" value="P-loop containing nucleoside triphosphate hydrolases"/>
    <property type="match status" value="1"/>
</dbReference>
<dbReference type="GO" id="GO:0005737">
    <property type="term" value="C:cytoplasm"/>
    <property type="evidence" value="ECO:0007669"/>
    <property type="project" value="TreeGrafter"/>
</dbReference>
<evidence type="ECO:0000259" key="3">
    <source>
        <dbReference type="PROSITE" id="PS51710"/>
    </source>
</evidence>
<dbReference type="PANTHER" id="PTHR23305">
    <property type="entry name" value="OBG GTPASE FAMILY"/>
    <property type="match status" value="1"/>
</dbReference>
<evidence type="ECO:0000256" key="2">
    <source>
        <dbReference type="ARBA" id="ARBA00022842"/>
    </source>
</evidence>
<dbReference type="GO" id="GO:0016887">
    <property type="term" value="F:ATP hydrolysis activity"/>
    <property type="evidence" value="ECO:0007669"/>
    <property type="project" value="TreeGrafter"/>
</dbReference>
<dbReference type="Gene3D" id="3.40.50.300">
    <property type="entry name" value="P-loop containing nucleotide triphosphate hydrolases"/>
    <property type="match status" value="1"/>
</dbReference>